<dbReference type="UniPathway" id="UPA00011"/>
<dbReference type="Gene3D" id="3.30.559.10">
    <property type="entry name" value="Chloramphenicol acetyltransferase-like domain"/>
    <property type="match status" value="2"/>
</dbReference>
<evidence type="ECO:0000256" key="1">
    <source>
        <dbReference type="ARBA" id="ARBA00001957"/>
    </source>
</evidence>
<dbReference type="PANTHER" id="PTHR45527:SF1">
    <property type="entry name" value="FATTY ACID SYNTHASE"/>
    <property type="match status" value="1"/>
</dbReference>
<dbReference type="GO" id="GO:0008610">
    <property type="term" value="P:lipid biosynthetic process"/>
    <property type="evidence" value="ECO:0007669"/>
    <property type="project" value="UniProtKB-ARBA"/>
</dbReference>
<evidence type="ECO:0000256" key="3">
    <source>
        <dbReference type="ARBA" id="ARBA00022553"/>
    </source>
</evidence>
<organism evidence="5 6">
    <name type="scientific">Corynebacterium variabile (strain DSM 44702 / CIP 107183 / JCM 12073 / NCIMB 30131)</name>
    <name type="common">Corynebacterium mooreparkense</name>
    <dbReference type="NCBI Taxonomy" id="858619"/>
    <lineage>
        <taxon>Bacteria</taxon>
        <taxon>Bacillati</taxon>
        <taxon>Actinomycetota</taxon>
        <taxon>Actinomycetes</taxon>
        <taxon>Mycobacteriales</taxon>
        <taxon>Corynebacteriaceae</taxon>
        <taxon>Corynebacterium</taxon>
    </lineage>
</organism>
<evidence type="ECO:0000256" key="2">
    <source>
        <dbReference type="ARBA" id="ARBA00022450"/>
    </source>
</evidence>
<dbReference type="SUPFAM" id="SSF47336">
    <property type="entry name" value="ACP-like"/>
    <property type="match status" value="1"/>
</dbReference>
<evidence type="ECO:0000259" key="4">
    <source>
        <dbReference type="PROSITE" id="PS50075"/>
    </source>
</evidence>
<evidence type="ECO:0000313" key="5">
    <source>
        <dbReference type="EMBL" id="AEK38184.1"/>
    </source>
</evidence>
<dbReference type="PROSITE" id="PS50075">
    <property type="entry name" value="CARRIER"/>
    <property type="match status" value="1"/>
</dbReference>
<comment type="cofactor">
    <cofactor evidence="1">
        <name>pantetheine 4'-phosphate</name>
        <dbReference type="ChEBI" id="CHEBI:47942"/>
    </cofactor>
</comment>
<dbReference type="eggNOG" id="COG1020">
    <property type="taxonomic scope" value="Bacteria"/>
</dbReference>
<dbReference type="SUPFAM" id="SSF52777">
    <property type="entry name" value="CoA-dependent acyltransferases"/>
    <property type="match status" value="3"/>
</dbReference>
<reference evidence="5 6" key="1">
    <citation type="journal article" date="2011" name="BMC Genomics">
        <title>Complete genome sequence of Corynebacterium variabile DSM 44702 isolated from the surface of smear-ripened cheeses and insights into cheese ripening and flavor generation.</title>
        <authorList>
            <person name="Schroeder J."/>
            <person name="Maus I."/>
            <person name="Trost E."/>
            <person name="Tauch A."/>
        </authorList>
    </citation>
    <scope>NUCLEOTIDE SEQUENCE [LARGE SCALE GENOMIC DNA]</scope>
    <source>
        <strain evidence="6">DSM 44702 / JCM 12073 / NCIMB 30131</strain>
    </source>
</reference>
<proteinExistence type="predicted"/>
<dbReference type="InterPro" id="IPR020845">
    <property type="entry name" value="AMP-binding_CS"/>
</dbReference>
<dbReference type="KEGG" id="cva:CVAR_2844"/>
<dbReference type="Gene3D" id="1.10.1200.10">
    <property type="entry name" value="ACP-like"/>
    <property type="match status" value="1"/>
</dbReference>
<protein>
    <submittedName>
        <fullName evidence="5">Nonribosomal peptide synthetase</fullName>
    </submittedName>
</protein>
<dbReference type="PROSITE" id="PS00455">
    <property type="entry name" value="AMP_BINDING"/>
    <property type="match status" value="1"/>
</dbReference>
<dbReference type="InterPro" id="IPR009081">
    <property type="entry name" value="PP-bd_ACP"/>
</dbReference>
<accession>G0HH34</accession>
<dbReference type="STRING" id="858619.CVAR_2844"/>
<dbReference type="Proteomes" id="UP000006659">
    <property type="component" value="Chromosome"/>
</dbReference>
<dbReference type="InterPro" id="IPR045851">
    <property type="entry name" value="AMP-bd_C_sf"/>
</dbReference>
<dbReference type="HOGENOM" id="CLU_000022_2_4_11"/>
<dbReference type="Pfam" id="PF00550">
    <property type="entry name" value="PP-binding"/>
    <property type="match status" value="1"/>
</dbReference>
<dbReference type="InterPro" id="IPR010071">
    <property type="entry name" value="AA_adenyl_dom"/>
</dbReference>
<dbReference type="GO" id="GO:0044550">
    <property type="term" value="P:secondary metabolite biosynthetic process"/>
    <property type="evidence" value="ECO:0007669"/>
    <property type="project" value="TreeGrafter"/>
</dbReference>
<evidence type="ECO:0000313" key="6">
    <source>
        <dbReference type="Proteomes" id="UP000006659"/>
    </source>
</evidence>
<dbReference type="SUPFAM" id="SSF56801">
    <property type="entry name" value="Acetyl-CoA synthetase-like"/>
    <property type="match status" value="1"/>
</dbReference>
<dbReference type="InterPro" id="IPR025110">
    <property type="entry name" value="AMP-bd_C"/>
</dbReference>
<dbReference type="InterPro" id="IPR042099">
    <property type="entry name" value="ANL_N_sf"/>
</dbReference>
<dbReference type="GO" id="GO:0031177">
    <property type="term" value="F:phosphopantetheine binding"/>
    <property type="evidence" value="ECO:0007669"/>
    <property type="project" value="TreeGrafter"/>
</dbReference>
<dbReference type="InterPro" id="IPR006162">
    <property type="entry name" value="Ppantetheine_attach_site"/>
</dbReference>
<dbReference type="InterPro" id="IPR036736">
    <property type="entry name" value="ACP-like_sf"/>
</dbReference>
<dbReference type="InterPro" id="IPR001242">
    <property type="entry name" value="Condensation_dom"/>
</dbReference>
<dbReference type="GO" id="GO:0005737">
    <property type="term" value="C:cytoplasm"/>
    <property type="evidence" value="ECO:0007669"/>
    <property type="project" value="TreeGrafter"/>
</dbReference>
<dbReference type="NCBIfam" id="TIGR01733">
    <property type="entry name" value="AA-adenyl-dom"/>
    <property type="match status" value="1"/>
</dbReference>
<dbReference type="Pfam" id="PF00501">
    <property type="entry name" value="AMP-binding"/>
    <property type="match status" value="1"/>
</dbReference>
<dbReference type="PANTHER" id="PTHR45527">
    <property type="entry name" value="NONRIBOSOMAL PEPTIDE SYNTHETASE"/>
    <property type="match status" value="1"/>
</dbReference>
<dbReference type="FunFam" id="3.40.50.980:FF:000001">
    <property type="entry name" value="Non-ribosomal peptide synthetase"/>
    <property type="match status" value="1"/>
</dbReference>
<dbReference type="PROSITE" id="PS00012">
    <property type="entry name" value="PHOSPHOPANTETHEINE"/>
    <property type="match status" value="1"/>
</dbReference>
<dbReference type="Gene3D" id="3.40.50.12780">
    <property type="entry name" value="N-terminal domain of ligase-like"/>
    <property type="match status" value="1"/>
</dbReference>
<dbReference type="Pfam" id="PF13193">
    <property type="entry name" value="AMP-binding_C"/>
    <property type="match status" value="1"/>
</dbReference>
<dbReference type="GO" id="GO:0003824">
    <property type="term" value="F:catalytic activity"/>
    <property type="evidence" value="ECO:0007669"/>
    <property type="project" value="InterPro"/>
</dbReference>
<gene>
    <name evidence="5" type="primary">nrpS5</name>
    <name evidence="5" type="ordered locus">CVAR_2844</name>
</gene>
<dbReference type="InterPro" id="IPR000873">
    <property type="entry name" value="AMP-dep_synth/lig_dom"/>
</dbReference>
<keyword evidence="3" id="KW-0597">Phosphoprotein</keyword>
<dbReference type="EMBL" id="CP002917">
    <property type="protein sequence ID" value="AEK38184.1"/>
    <property type="molecule type" value="Genomic_DNA"/>
</dbReference>
<dbReference type="GO" id="GO:0043041">
    <property type="term" value="P:amino acid activation for nonribosomal peptide biosynthetic process"/>
    <property type="evidence" value="ECO:0007669"/>
    <property type="project" value="TreeGrafter"/>
</dbReference>
<dbReference type="Pfam" id="PF00668">
    <property type="entry name" value="Condensation"/>
    <property type="match status" value="1"/>
</dbReference>
<dbReference type="InterPro" id="IPR023213">
    <property type="entry name" value="CAT-like_dom_sf"/>
</dbReference>
<dbReference type="Gene3D" id="3.30.559.30">
    <property type="entry name" value="Nonribosomal peptide synthetase, condensation domain"/>
    <property type="match status" value="1"/>
</dbReference>
<dbReference type="Gene3D" id="3.30.300.30">
    <property type="match status" value="1"/>
</dbReference>
<feature type="domain" description="Carrier" evidence="4">
    <location>
        <begin position="1067"/>
        <end position="1144"/>
    </location>
</feature>
<keyword evidence="2" id="KW-0596">Phosphopantetheine</keyword>
<sequence length="1487" mass="158009">MILTRYIWNRGKLYTMMANDGNIYHSASGNSSTEGLSFPGDYAAAISSSQRRMLVHQSAFPESVAYNVGITLNISGNIDRGALESSILSLCSELQNFRKLYTLTSNGVATWSVGSQFNPFSADSSADLGRESFISHSMSTPFDLGAGNLLRCRIDSSEKCTIVTLITHHICWDAASFPLLINALDEGYNSAVLGNDIGIIPDFRELRNEGAPIVEVPLEESLDYWREFITKLTTDDPRTLGQSACAVFESNVIERELDRDLVGLIGEVAYREAVTEFAVVSAALNVSLSAAGGTDTVTIASTPSTRSGGGEALGFGYFANTTPYVVKLLPALNVNDMVTDSSLRLAELIRYSCVPYEDIVNMARIAKISNPSNLFDIMVQYSSMDAGTSIGGHSVDFRILPSRQVEVPAVFELVSSGDSLDMQIKFRSDMFESSVASILPEMFIRVLAAMADTPDARIGDLDLLSDEDHTALTDWGTGESLTIPTGSTLNTLLTDQVLATPTATAIIDDGSGTTFTYRQFNRRVNTLAGLLATHGVTIGDRVVVAMHRCGDLPVVLAAVMRAGAAYIPVDPDYPTDRVDYILADSAPTLILTDQDTLTDHRDSFTGTSVPVVTIDNPDIRDTLDRAMDDGAADSAANTAPVLSRPVTGADTAYVIYTSGTTGRPKGVAVPHHAITNRFLSDQSLFVYGIGDRILQKTQAIYDASLRDMFLPLTVGATMVTAVDGGHKDPAYLADVIGRQKITRVHFVASMLPVFLDHVESLTNSDGGSGSGSDSDGGGEPVTTDLFPALRQVFSGGEPLAADTAVRARRLLGGGESPVVVTNVYGPTETTVNATTFTTGTDTGDTTDQADTVTVPIGMPVHNTNAYVLDMWLRPVAPGVTGELYLGGDQLADGYVGRTDLTAARFVANPFADDTATVGDPNGPGARLYRTGDLVRWNDHGRLEYLGRSDDQVKIRGNRVEPDEVRAVVTTHPGVSSAAVLALDHPAGGKFLAAYITTGTTGGGQAGPSDGDWVTVIRDWVADRLPDYMVPTTVTVLDSLPTTVNGKLDRRALPVPDLAATAGTGGRAPESDTEKTIAAVFTDVLNLSDDTVLTVDDDFFTLGGDSILAIRVVASLKQHDYPVTIRDVFASKTVGALAELVDDTSKAKDNTVLAKPVAVPPSPVLEMLRESGQDVNSWFYSESLTVPDGTTAASLQNQLDTLAATMEALRLRVSPTSRRLWTSEILPAPRPIPVAVLPADSSEQSVLSAAAQQLDITDGVPLSVALHGGTATLVAHAAVMSRRQLHQLVAELGAHGEESLSGESLLTTLQELESHGADMAETAAEQAKLLTAEITAAPRANETCFTPGENSQVSTSLELPGILTALTEVLGTGVMVHTDVDLGSVATVAPHALGAHWDPDTARDYPVLRHYTKAGRRALKKIPLPDVLVTTLPGAPGEVLTALCPQGPETLYRGVVRITEGTGMDGSRSVSLLGFSTEVRRSLGQLIT</sequence>
<name>G0HH34_CORVD</name>